<dbReference type="Proteomes" id="UP001190700">
    <property type="component" value="Unassembled WGS sequence"/>
</dbReference>
<protein>
    <recommendedName>
        <fullName evidence="1">BRO1 domain-containing protein</fullName>
    </recommendedName>
</protein>
<comment type="caution">
    <text evidence="2">The sequence shown here is derived from an EMBL/GenBank/DDBJ whole genome shotgun (WGS) entry which is preliminary data.</text>
</comment>
<keyword evidence="3" id="KW-1185">Reference proteome</keyword>
<feature type="domain" description="BRO1" evidence="1">
    <location>
        <begin position="8"/>
        <end position="387"/>
    </location>
</feature>
<accession>A0AAE0FVL6</accession>
<gene>
    <name evidence="2" type="ORF">CYMTET_24700</name>
</gene>
<evidence type="ECO:0000259" key="1">
    <source>
        <dbReference type="PROSITE" id="PS51180"/>
    </source>
</evidence>
<dbReference type="CDD" id="cd09246">
    <property type="entry name" value="BRO1_Alix_like_1"/>
    <property type="match status" value="1"/>
</dbReference>
<dbReference type="EMBL" id="LGRX02012883">
    <property type="protein sequence ID" value="KAK3266695.1"/>
    <property type="molecule type" value="Genomic_DNA"/>
</dbReference>
<dbReference type="InterPro" id="IPR004328">
    <property type="entry name" value="BRO1_dom"/>
</dbReference>
<dbReference type="Gene3D" id="1.25.40.280">
    <property type="entry name" value="alix/aip1 like domains"/>
    <property type="match status" value="1"/>
</dbReference>
<dbReference type="GO" id="GO:0043328">
    <property type="term" value="P:protein transport to vacuole involved in ubiquitin-dependent protein catabolic process via the multivesicular body sorting pathway"/>
    <property type="evidence" value="ECO:0007669"/>
    <property type="project" value="TreeGrafter"/>
</dbReference>
<dbReference type="AlphaFoldDB" id="A0AAE0FVL6"/>
<dbReference type="PROSITE" id="PS51180">
    <property type="entry name" value="BRO1"/>
    <property type="match status" value="1"/>
</dbReference>
<dbReference type="InterPro" id="IPR038499">
    <property type="entry name" value="BRO1_sf"/>
</dbReference>
<feature type="non-terminal residue" evidence="2">
    <location>
        <position position="387"/>
    </location>
</feature>
<dbReference type="Pfam" id="PF03097">
    <property type="entry name" value="BRO1"/>
    <property type="match status" value="1"/>
</dbReference>
<reference evidence="2 3" key="1">
    <citation type="journal article" date="2015" name="Genome Biol. Evol.">
        <title>Comparative Genomics of a Bacterivorous Green Alga Reveals Evolutionary Causalities and Consequences of Phago-Mixotrophic Mode of Nutrition.</title>
        <authorList>
            <person name="Burns J.A."/>
            <person name="Paasch A."/>
            <person name="Narechania A."/>
            <person name="Kim E."/>
        </authorList>
    </citation>
    <scope>NUCLEOTIDE SEQUENCE [LARGE SCALE GENOMIC DNA]</scope>
    <source>
        <strain evidence="2 3">PLY_AMNH</strain>
    </source>
</reference>
<dbReference type="PANTHER" id="PTHR23030">
    <property type="entry name" value="PCD6 INTERACTING PROTEIN-RELATED"/>
    <property type="match status" value="1"/>
</dbReference>
<evidence type="ECO:0000313" key="2">
    <source>
        <dbReference type="EMBL" id="KAK3266695.1"/>
    </source>
</evidence>
<sequence>MTDPKSCLLLSVPEKKSAQAVDIIKPISSYIGENFSEHETEAQDDLETVQDLRTHVVSSPQGLENRRDYLIKYFRALCAMELRFPISKEKEHIHTISFAWYDAFKTGKKTSQHNIHFEKAAILFNLAAVQSQQGVAANRGDPDGLKAALKAFQEAAGSLELLRDVLGMKVGPGATTDISVECTNVLINVLLAQAQECVHEKCLAEDKNPAIVAKVGKQVSIFYENANANVQSSALTSYFDKAWQSHLSLKATHFKADAFYRSSLVSKAEEQIGPQIARLRQASALLSGAKRGARGSLNSPAVQAMNGLEGVVTAALTKATKDNEVVFMELVPQPDTLPVLTGHPLVKPIPPGDILNMTGEDLFARIVPDTGTKALSKYTDMVDCLIR</sequence>
<dbReference type="SMART" id="SM01041">
    <property type="entry name" value="BRO1"/>
    <property type="match status" value="1"/>
</dbReference>
<dbReference type="GO" id="GO:0005768">
    <property type="term" value="C:endosome"/>
    <property type="evidence" value="ECO:0007669"/>
    <property type="project" value="TreeGrafter"/>
</dbReference>
<dbReference type="PANTHER" id="PTHR23030:SF30">
    <property type="entry name" value="TYROSINE-PROTEIN PHOSPHATASE NON-RECEPTOR TYPE 23"/>
    <property type="match status" value="1"/>
</dbReference>
<organism evidence="2 3">
    <name type="scientific">Cymbomonas tetramitiformis</name>
    <dbReference type="NCBI Taxonomy" id="36881"/>
    <lineage>
        <taxon>Eukaryota</taxon>
        <taxon>Viridiplantae</taxon>
        <taxon>Chlorophyta</taxon>
        <taxon>Pyramimonadophyceae</taxon>
        <taxon>Pyramimonadales</taxon>
        <taxon>Pyramimonadaceae</taxon>
        <taxon>Cymbomonas</taxon>
    </lineage>
</organism>
<name>A0AAE0FVL6_9CHLO</name>
<evidence type="ECO:0000313" key="3">
    <source>
        <dbReference type="Proteomes" id="UP001190700"/>
    </source>
</evidence>
<proteinExistence type="predicted"/>